<sequence>MEHPQPLPPLWSHRRKQWSIHSPCLLHFDVVSGLTIASLDIPQPLAASLPNLSREGPAQRIVIEGIRGLESLLENHCTTKDVYSIISSKAWPLKEVISRIKMAPVGKASMEELLQKYESSNEKLEATLKNDMLVTNGNDWEVTSEKPSSNPRQHSDDPSKSRKKTGNRAISFDGRVKKQRGSTASDERKKRRKCSSFSSDSESYSSESDSFSESDSDSSSSSDGRRRKKRPKNRNEKQNKNKRKGLTARSSKRKSKCNSDDGKENHWRVVKAKHNPQSGSARKEEPEAKLQKDNDSKKYESSDEKLEATLKNNVLVTTGNPLDPLGSLSSLGGRPQESKYYFGRSLYLFLKDLYFK</sequence>
<comment type="caution">
    <text evidence="1">The sequence shown here is derived from an EMBL/GenBank/DDBJ whole genome shotgun (WGS) entry which is preliminary data.</text>
</comment>
<organism evidence="1 2">
    <name type="scientific">Smallanthus sonchifolius</name>
    <dbReference type="NCBI Taxonomy" id="185202"/>
    <lineage>
        <taxon>Eukaryota</taxon>
        <taxon>Viridiplantae</taxon>
        <taxon>Streptophyta</taxon>
        <taxon>Embryophyta</taxon>
        <taxon>Tracheophyta</taxon>
        <taxon>Spermatophyta</taxon>
        <taxon>Magnoliopsida</taxon>
        <taxon>eudicotyledons</taxon>
        <taxon>Gunneridae</taxon>
        <taxon>Pentapetalae</taxon>
        <taxon>asterids</taxon>
        <taxon>campanulids</taxon>
        <taxon>Asterales</taxon>
        <taxon>Asteraceae</taxon>
        <taxon>Asteroideae</taxon>
        <taxon>Heliantheae alliance</taxon>
        <taxon>Millerieae</taxon>
        <taxon>Smallanthus</taxon>
    </lineage>
</organism>
<evidence type="ECO:0000313" key="2">
    <source>
        <dbReference type="Proteomes" id="UP001056120"/>
    </source>
</evidence>
<reference evidence="1 2" key="2">
    <citation type="journal article" date="2022" name="Mol. Ecol. Resour.">
        <title>The genomes of chicory, endive, great burdock and yacon provide insights into Asteraceae paleo-polyploidization history and plant inulin production.</title>
        <authorList>
            <person name="Fan W."/>
            <person name="Wang S."/>
            <person name="Wang H."/>
            <person name="Wang A."/>
            <person name="Jiang F."/>
            <person name="Liu H."/>
            <person name="Zhao H."/>
            <person name="Xu D."/>
            <person name="Zhang Y."/>
        </authorList>
    </citation>
    <scope>NUCLEOTIDE SEQUENCE [LARGE SCALE GENOMIC DNA]</scope>
    <source>
        <strain evidence="2">cv. Yunnan</strain>
        <tissue evidence="1">Leaves</tissue>
    </source>
</reference>
<accession>A0ACB9GLC3</accession>
<reference evidence="2" key="1">
    <citation type="journal article" date="2022" name="Mol. Ecol. Resour.">
        <title>The genomes of chicory, endive, great burdock and yacon provide insights into Asteraceae palaeo-polyploidization history and plant inulin production.</title>
        <authorList>
            <person name="Fan W."/>
            <person name="Wang S."/>
            <person name="Wang H."/>
            <person name="Wang A."/>
            <person name="Jiang F."/>
            <person name="Liu H."/>
            <person name="Zhao H."/>
            <person name="Xu D."/>
            <person name="Zhang Y."/>
        </authorList>
    </citation>
    <scope>NUCLEOTIDE SEQUENCE [LARGE SCALE GENOMIC DNA]</scope>
    <source>
        <strain evidence="2">cv. Yunnan</strain>
    </source>
</reference>
<protein>
    <submittedName>
        <fullName evidence="1">Uncharacterized protein</fullName>
    </submittedName>
</protein>
<keyword evidence="2" id="KW-1185">Reference proteome</keyword>
<name>A0ACB9GLC3_9ASTR</name>
<dbReference type="Proteomes" id="UP001056120">
    <property type="component" value="Linkage Group LG14"/>
</dbReference>
<gene>
    <name evidence="1" type="ORF">L1987_42946</name>
</gene>
<proteinExistence type="predicted"/>
<dbReference type="EMBL" id="CM042031">
    <property type="protein sequence ID" value="KAI3783858.1"/>
    <property type="molecule type" value="Genomic_DNA"/>
</dbReference>
<evidence type="ECO:0000313" key="1">
    <source>
        <dbReference type="EMBL" id="KAI3783858.1"/>
    </source>
</evidence>